<sequence length="773" mass="82319">MEEFLIHPFMLGGQLTVVSNGNASNTNILSGGNLIVTSNGSVSDTSIYSGGLFSVISGASVSRTIILSGAEFTASSGASITEITISDGGLFTASPGANVANIFILSGVQYAVSSGINISGIYVSSGGQIPVASGASIIDTTINSGGQLTVALGVNVSGIFIYSGGQLTVSSGVTISNAYINSADLIGPSGVTFYNASIGGEFTIPSNMNFIHTSVYTSAKIIVASGATMSDTQVFAQGTLIVASGAIISNTSVGSLIVSSGGSAINTYVYANGDVTVSSGGSITSVDLGGLLTVSSGGKINGEITLHGGYATIYPDAGGTINFPGNGNHGLTISGLENGGIVTTLINNFDGASTSWSDQIKLAGIQTSNVTNVAFEDVNGNINGDFVTLILNNGNKISLNIPGAKNEGYHLASDSTGNLIYEVCFLAGSMIKTLEGEIAVEDIRIGDKILSFNWQQNKEDVQSVRWVGNKTVKVNPTLHDDEAGYPVRILKDAIAEGTPCKDLLITPEHCLFFNGKFTPARMFVNGYSIFYDYSITNYTYYHFETEEHSVIWANGVLTESYLDTGNQTQFSQHGDCAILIRPKKPKTWGKDAGAPLMVDRSYVEPLYHTLLQRAIKMGLPMMQDKNQLTHDPDFHLITQDGLTIEPISHFQGRYIFPLPDENIKSVYLVSRTSRLNDIDGPFEDNRHELGISVGSIQIVSAAYNIQVINMTNHLTQDDLPGWHTLEQQPCRWTKGKALLNLPDNNHKERKLIIQVCSDRAYPLKQKQIQSIAV</sequence>
<organism evidence="2 3">
    <name type="scientific">Commensalibacter papalotli</name>
    <name type="common">ex Botero et al. 2024</name>
    <dbReference type="NCBI Taxonomy" id="2972766"/>
    <lineage>
        <taxon>Bacteria</taxon>
        <taxon>Pseudomonadati</taxon>
        <taxon>Pseudomonadota</taxon>
        <taxon>Alphaproteobacteria</taxon>
        <taxon>Acetobacterales</taxon>
        <taxon>Acetobacteraceae</taxon>
    </lineage>
</organism>
<evidence type="ECO:0000259" key="1">
    <source>
        <dbReference type="PROSITE" id="PS50042"/>
    </source>
</evidence>
<dbReference type="PROSITE" id="PS50042">
    <property type="entry name" value="CNMP_BINDING_3"/>
    <property type="match status" value="1"/>
</dbReference>
<dbReference type="InterPro" id="IPR028992">
    <property type="entry name" value="Hedgehog/Intein_dom"/>
</dbReference>
<gene>
    <name evidence="2" type="ORF">R83534S58_LOCUS1754</name>
</gene>
<dbReference type="SUPFAM" id="SSF51294">
    <property type="entry name" value="Hedgehog/intein (Hint) domain"/>
    <property type="match status" value="1"/>
</dbReference>
<feature type="domain" description="Cyclic nucleotide-binding" evidence="1">
    <location>
        <begin position="254"/>
        <end position="306"/>
    </location>
</feature>
<dbReference type="InterPro" id="IPR012332">
    <property type="entry name" value="Autotransporter_pectin_lyase_C"/>
</dbReference>
<evidence type="ECO:0000313" key="3">
    <source>
        <dbReference type="Proteomes" id="UP001154272"/>
    </source>
</evidence>
<dbReference type="Gene3D" id="2.160.20.20">
    <property type="match status" value="1"/>
</dbReference>
<protein>
    <submittedName>
        <fullName evidence="2">Large exoprotein involved in heme utilization or adhesion (FhaB) (PDB:4RM6)</fullName>
    </submittedName>
</protein>
<keyword evidence="3" id="KW-1185">Reference proteome</keyword>
<dbReference type="NCBIfam" id="TIGR04415">
    <property type="entry name" value="O_hepto_targRPT"/>
    <property type="match status" value="2"/>
</dbReference>
<dbReference type="Proteomes" id="UP001154272">
    <property type="component" value="Unassembled WGS sequence"/>
</dbReference>
<proteinExistence type="predicted"/>
<dbReference type="Pfam" id="PF13403">
    <property type="entry name" value="Hint_2"/>
    <property type="match status" value="1"/>
</dbReference>
<comment type="caution">
    <text evidence="2">The sequence shown here is derived from an EMBL/GenBank/DDBJ whole genome shotgun (WGS) entry which is preliminary data.</text>
</comment>
<name>A0ABN8WB64_9PROT</name>
<dbReference type="InterPro" id="IPR000595">
    <property type="entry name" value="cNMP-bd_dom"/>
</dbReference>
<dbReference type="RefSeq" id="WP_282024316.1">
    <property type="nucleotide sequence ID" value="NZ_CAMXCH010000003.1"/>
</dbReference>
<dbReference type="InterPro" id="IPR036844">
    <property type="entry name" value="Hint_dom_sf"/>
</dbReference>
<accession>A0ABN8WB64</accession>
<dbReference type="EMBL" id="CAMXCH010000003">
    <property type="protein sequence ID" value="CAI3951730.1"/>
    <property type="molecule type" value="Genomic_DNA"/>
</dbReference>
<evidence type="ECO:0000313" key="2">
    <source>
        <dbReference type="EMBL" id="CAI3951730.1"/>
    </source>
</evidence>
<reference evidence="2" key="1">
    <citation type="submission" date="2022-10" db="EMBL/GenBank/DDBJ databases">
        <authorList>
            <person name="Botero Cardona J."/>
        </authorList>
    </citation>
    <scope>NUCLEOTIDE SEQUENCE</scope>
    <source>
        <strain evidence="2">R-83534</strain>
    </source>
</reference>
<dbReference type="InterPro" id="IPR030930">
    <property type="entry name" value="AIDA"/>
</dbReference>